<feature type="transmembrane region" description="Helical" evidence="1">
    <location>
        <begin position="109"/>
        <end position="130"/>
    </location>
</feature>
<sequence length="212" mass="22912">MHLTRSHLYHHGRFYAALAVGVFVYAMFRIFGGPQPLAASGDAFFVVYLAGALGVLLGHTPEDLKRRAARQDEGILIVVAIALVVIAVNVAGVFHALNSGKLDTLSLTLVLAGAPLGWFVLHTIATFHYANMFYFDPPGRHAPGTALDFPGTKMPDLWDFAYFSFVVGMTAQVSDVEVCDSDMRRAVTAHGIVSFFFNTVLIALVVNAVAGR</sequence>
<keyword evidence="1" id="KW-0472">Membrane</keyword>
<gene>
    <name evidence="2" type="ORF">GCM10008942_19560</name>
</gene>
<dbReference type="InterPro" id="IPR009781">
    <property type="entry name" value="DUF1345"/>
</dbReference>
<accession>A0ABN1EP50</accession>
<dbReference type="Proteomes" id="UP001499951">
    <property type="component" value="Unassembled WGS sequence"/>
</dbReference>
<proteinExistence type="predicted"/>
<dbReference type="Pfam" id="PF07077">
    <property type="entry name" value="DUF1345"/>
    <property type="match status" value="1"/>
</dbReference>
<protein>
    <submittedName>
        <fullName evidence="2">DUF1345 domain-containing protein</fullName>
    </submittedName>
</protein>
<keyword evidence="3" id="KW-1185">Reference proteome</keyword>
<organism evidence="2 3">
    <name type="scientific">Rhizomicrobium electricum</name>
    <dbReference type="NCBI Taxonomy" id="480070"/>
    <lineage>
        <taxon>Bacteria</taxon>
        <taxon>Pseudomonadati</taxon>
        <taxon>Pseudomonadota</taxon>
        <taxon>Alphaproteobacteria</taxon>
        <taxon>Micropepsales</taxon>
        <taxon>Micropepsaceae</taxon>
        <taxon>Rhizomicrobium</taxon>
    </lineage>
</organism>
<dbReference type="RefSeq" id="WP_166934006.1">
    <property type="nucleotide sequence ID" value="NZ_BAAADD010000005.1"/>
</dbReference>
<keyword evidence="1" id="KW-1133">Transmembrane helix</keyword>
<keyword evidence="1" id="KW-0812">Transmembrane</keyword>
<comment type="caution">
    <text evidence="2">The sequence shown here is derived from an EMBL/GenBank/DDBJ whole genome shotgun (WGS) entry which is preliminary data.</text>
</comment>
<feature type="transmembrane region" description="Helical" evidence="1">
    <location>
        <begin position="74"/>
        <end position="97"/>
    </location>
</feature>
<evidence type="ECO:0000256" key="1">
    <source>
        <dbReference type="SAM" id="Phobius"/>
    </source>
</evidence>
<reference evidence="2 3" key="1">
    <citation type="journal article" date="2019" name="Int. J. Syst. Evol. Microbiol.">
        <title>The Global Catalogue of Microorganisms (GCM) 10K type strain sequencing project: providing services to taxonomists for standard genome sequencing and annotation.</title>
        <authorList>
            <consortium name="The Broad Institute Genomics Platform"/>
            <consortium name="The Broad Institute Genome Sequencing Center for Infectious Disease"/>
            <person name="Wu L."/>
            <person name="Ma J."/>
        </authorList>
    </citation>
    <scope>NUCLEOTIDE SEQUENCE [LARGE SCALE GENOMIC DNA]</scope>
    <source>
        <strain evidence="2 3">JCM 15089</strain>
    </source>
</reference>
<dbReference type="EMBL" id="BAAADD010000005">
    <property type="protein sequence ID" value="GAA0570927.1"/>
    <property type="molecule type" value="Genomic_DNA"/>
</dbReference>
<evidence type="ECO:0000313" key="2">
    <source>
        <dbReference type="EMBL" id="GAA0570927.1"/>
    </source>
</evidence>
<name>A0ABN1EP50_9PROT</name>
<feature type="transmembrane region" description="Helical" evidence="1">
    <location>
        <begin position="12"/>
        <end position="31"/>
    </location>
</feature>
<feature type="transmembrane region" description="Helical" evidence="1">
    <location>
        <begin position="43"/>
        <end position="62"/>
    </location>
</feature>
<feature type="transmembrane region" description="Helical" evidence="1">
    <location>
        <begin position="191"/>
        <end position="210"/>
    </location>
</feature>
<evidence type="ECO:0000313" key="3">
    <source>
        <dbReference type="Proteomes" id="UP001499951"/>
    </source>
</evidence>